<feature type="modified residue" description="4-aspartylphosphate" evidence="7">
    <location>
        <position position="58"/>
    </location>
</feature>
<dbReference type="PROSITE" id="PS00675">
    <property type="entry name" value="SIGMA54_INTERACT_1"/>
    <property type="match status" value="1"/>
</dbReference>
<dbReference type="PROSITE" id="PS50045">
    <property type="entry name" value="SIGMA54_INTERACT_4"/>
    <property type="match status" value="1"/>
</dbReference>
<dbReference type="InterPro" id="IPR058031">
    <property type="entry name" value="AAA_lid_NorR"/>
</dbReference>
<dbReference type="PRINTS" id="PR01590">
    <property type="entry name" value="HTHFIS"/>
</dbReference>
<organism evidence="10 11">
    <name type="scientific">Desulfonema magnum</name>
    <dbReference type="NCBI Taxonomy" id="45655"/>
    <lineage>
        <taxon>Bacteria</taxon>
        <taxon>Pseudomonadati</taxon>
        <taxon>Thermodesulfobacteriota</taxon>
        <taxon>Desulfobacteria</taxon>
        <taxon>Desulfobacterales</taxon>
        <taxon>Desulfococcaceae</taxon>
        <taxon>Desulfonema</taxon>
    </lineage>
</organism>
<sequence length="464" mass="52147">MNLEVKKKILVVDDRINSLKVVTAILSDEGYEVLKAADGTEALKIYDSHEDIDLVLSDLKMPGTDGLQLYHKITAIREAPPFIIMTAYGTVKSAVEALKEGVTNYLIKPLDYEELTIILNKAIHEYEISRELRNLKKQVRSEYVFHNIIGTSRKMRAIFDMVRTVGPTDASVMIYGETGTGKELLARSLHMESSRKKAEMVCINSAALTENLLEAELFGHVKGAFTGAGEGRKGRLELADQGTLFLDEIGYMSLRLQAKLLRFLQEKTFEPVGATSSRQVDVRVIAATNFDLQEEIRKNRFLSDLLYRIEVIPIRVPALRDRREDIPLLVSHFVRHYAVQYEKVVDGVTPETMDILTRYNWPGNVRELKNCLARAVLLSKGPRLMPDELSEGIVSGAGPSVRNAGKELLTELPEKGITLRDMESELIRKTLEKCNGNKSLASQCLGISRKTLYEKIGRYGISKF</sequence>
<dbReference type="Pfam" id="PF25601">
    <property type="entry name" value="AAA_lid_14"/>
    <property type="match status" value="1"/>
</dbReference>
<dbReference type="InterPro" id="IPR025944">
    <property type="entry name" value="Sigma_54_int_dom_CS"/>
</dbReference>
<dbReference type="Pfam" id="PF00158">
    <property type="entry name" value="Sigma54_activat"/>
    <property type="match status" value="1"/>
</dbReference>
<dbReference type="PROSITE" id="PS50110">
    <property type="entry name" value="RESPONSE_REGULATORY"/>
    <property type="match status" value="1"/>
</dbReference>
<keyword evidence="2" id="KW-0067">ATP-binding</keyword>
<dbReference type="GO" id="GO:0006355">
    <property type="term" value="P:regulation of DNA-templated transcription"/>
    <property type="evidence" value="ECO:0007669"/>
    <property type="project" value="InterPro"/>
</dbReference>
<evidence type="ECO:0000256" key="7">
    <source>
        <dbReference type="PROSITE-ProRule" id="PRU00169"/>
    </source>
</evidence>
<dbReference type="InterPro" id="IPR002197">
    <property type="entry name" value="HTH_Fis"/>
</dbReference>
<keyword evidence="4" id="KW-0238">DNA-binding</keyword>
<keyword evidence="11" id="KW-1185">Reference proteome</keyword>
<proteinExistence type="predicted"/>
<evidence type="ECO:0000313" key="11">
    <source>
        <dbReference type="Proteomes" id="UP000663722"/>
    </source>
</evidence>
<keyword evidence="5" id="KW-0010">Activator</keyword>
<name>A0A975BRU8_9BACT</name>
<evidence type="ECO:0000256" key="3">
    <source>
        <dbReference type="ARBA" id="ARBA00023015"/>
    </source>
</evidence>
<dbReference type="SUPFAM" id="SSF52172">
    <property type="entry name" value="CheY-like"/>
    <property type="match status" value="1"/>
</dbReference>
<dbReference type="GO" id="GO:0000160">
    <property type="term" value="P:phosphorelay signal transduction system"/>
    <property type="evidence" value="ECO:0007669"/>
    <property type="project" value="InterPro"/>
</dbReference>
<evidence type="ECO:0000313" key="10">
    <source>
        <dbReference type="EMBL" id="QTA90526.1"/>
    </source>
</evidence>
<protein>
    <submittedName>
        <fullName evidence="10">Two component system response regulator, sigma54-specific</fullName>
    </submittedName>
</protein>
<dbReference type="RefSeq" id="WP_207678691.1">
    <property type="nucleotide sequence ID" value="NZ_CP061800.1"/>
</dbReference>
<keyword evidence="6" id="KW-0804">Transcription</keyword>
<evidence type="ECO:0000259" key="9">
    <source>
        <dbReference type="PROSITE" id="PS50110"/>
    </source>
</evidence>
<dbReference type="SUPFAM" id="SSF52540">
    <property type="entry name" value="P-loop containing nucleoside triphosphate hydrolases"/>
    <property type="match status" value="1"/>
</dbReference>
<feature type="domain" description="Response regulatory" evidence="9">
    <location>
        <begin position="8"/>
        <end position="123"/>
    </location>
</feature>
<dbReference type="FunFam" id="3.40.50.300:FF:000006">
    <property type="entry name" value="DNA-binding transcriptional regulator NtrC"/>
    <property type="match status" value="1"/>
</dbReference>
<dbReference type="FunFam" id="1.10.8.60:FF:000014">
    <property type="entry name" value="DNA-binding transcriptional regulator NtrC"/>
    <property type="match status" value="1"/>
</dbReference>
<dbReference type="GO" id="GO:0005524">
    <property type="term" value="F:ATP binding"/>
    <property type="evidence" value="ECO:0007669"/>
    <property type="project" value="UniProtKB-KW"/>
</dbReference>
<dbReference type="InterPro" id="IPR002078">
    <property type="entry name" value="Sigma_54_int"/>
</dbReference>
<dbReference type="InterPro" id="IPR009057">
    <property type="entry name" value="Homeodomain-like_sf"/>
</dbReference>
<dbReference type="SMART" id="SM00382">
    <property type="entry name" value="AAA"/>
    <property type="match status" value="1"/>
</dbReference>
<dbReference type="Pfam" id="PF02954">
    <property type="entry name" value="HTH_8"/>
    <property type="match status" value="1"/>
</dbReference>
<dbReference type="InterPro" id="IPR025662">
    <property type="entry name" value="Sigma_54_int_dom_ATP-bd_1"/>
</dbReference>
<evidence type="ECO:0000256" key="4">
    <source>
        <dbReference type="ARBA" id="ARBA00023125"/>
    </source>
</evidence>
<evidence type="ECO:0000256" key="1">
    <source>
        <dbReference type="ARBA" id="ARBA00022741"/>
    </source>
</evidence>
<accession>A0A975BRU8</accession>
<keyword evidence="1" id="KW-0547">Nucleotide-binding</keyword>
<evidence type="ECO:0000256" key="2">
    <source>
        <dbReference type="ARBA" id="ARBA00022840"/>
    </source>
</evidence>
<evidence type="ECO:0000259" key="8">
    <source>
        <dbReference type="PROSITE" id="PS50045"/>
    </source>
</evidence>
<dbReference type="CDD" id="cd00009">
    <property type="entry name" value="AAA"/>
    <property type="match status" value="1"/>
</dbReference>
<dbReference type="InterPro" id="IPR011006">
    <property type="entry name" value="CheY-like_superfamily"/>
</dbReference>
<dbReference type="Gene3D" id="3.40.50.2300">
    <property type="match status" value="1"/>
</dbReference>
<dbReference type="SUPFAM" id="SSF46689">
    <property type="entry name" value="Homeodomain-like"/>
    <property type="match status" value="1"/>
</dbReference>
<dbReference type="PANTHER" id="PTHR32071">
    <property type="entry name" value="TRANSCRIPTIONAL REGULATORY PROTEIN"/>
    <property type="match status" value="1"/>
</dbReference>
<dbReference type="Pfam" id="PF00072">
    <property type="entry name" value="Response_reg"/>
    <property type="match status" value="1"/>
</dbReference>
<reference evidence="10" key="1">
    <citation type="journal article" date="2021" name="Microb. Physiol.">
        <title>Proteogenomic Insights into the Physiology of Marine, Sulfate-Reducing, Filamentous Desulfonema limicola and Desulfonema magnum.</title>
        <authorList>
            <person name="Schnaars V."/>
            <person name="Wohlbrand L."/>
            <person name="Scheve S."/>
            <person name="Hinrichs C."/>
            <person name="Reinhardt R."/>
            <person name="Rabus R."/>
        </authorList>
    </citation>
    <scope>NUCLEOTIDE SEQUENCE</scope>
    <source>
        <strain evidence="10">4be13</strain>
    </source>
</reference>
<dbReference type="SMART" id="SM00448">
    <property type="entry name" value="REC"/>
    <property type="match status" value="1"/>
</dbReference>
<dbReference type="PROSITE" id="PS00688">
    <property type="entry name" value="SIGMA54_INTERACT_3"/>
    <property type="match status" value="1"/>
</dbReference>
<dbReference type="Gene3D" id="3.40.50.300">
    <property type="entry name" value="P-loop containing nucleotide triphosphate hydrolases"/>
    <property type="match status" value="1"/>
</dbReference>
<gene>
    <name evidence="10" type="primary">zraR</name>
    <name evidence="10" type="ORF">dnm_065870</name>
</gene>
<dbReference type="InterPro" id="IPR027417">
    <property type="entry name" value="P-loop_NTPase"/>
</dbReference>
<keyword evidence="7" id="KW-0597">Phosphoprotein</keyword>
<dbReference type="InterPro" id="IPR001789">
    <property type="entry name" value="Sig_transdc_resp-reg_receiver"/>
</dbReference>
<evidence type="ECO:0000256" key="6">
    <source>
        <dbReference type="ARBA" id="ARBA00023163"/>
    </source>
</evidence>
<dbReference type="Proteomes" id="UP000663722">
    <property type="component" value="Chromosome"/>
</dbReference>
<dbReference type="AlphaFoldDB" id="A0A975BRU8"/>
<dbReference type="KEGG" id="dmm:dnm_065870"/>
<keyword evidence="3" id="KW-0805">Transcription regulation</keyword>
<evidence type="ECO:0000256" key="5">
    <source>
        <dbReference type="ARBA" id="ARBA00023159"/>
    </source>
</evidence>
<feature type="domain" description="Sigma-54 factor interaction" evidence="8">
    <location>
        <begin position="148"/>
        <end position="377"/>
    </location>
</feature>
<dbReference type="InterPro" id="IPR003593">
    <property type="entry name" value="AAA+_ATPase"/>
</dbReference>
<dbReference type="EMBL" id="CP061800">
    <property type="protein sequence ID" value="QTA90526.1"/>
    <property type="molecule type" value="Genomic_DNA"/>
</dbReference>
<dbReference type="Gene3D" id="1.10.10.60">
    <property type="entry name" value="Homeodomain-like"/>
    <property type="match status" value="1"/>
</dbReference>
<dbReference type="GO" id="GO:0043565">
    <property type="term" value="F:sequence-specific DNA binding"/>
    <property type="evidence" value="ECO:0007669"/>
    <property type="project" value="InterPro"/>
</dbReference>
<dbReference type="Gene3D" id="1.10.8.60">
    <property type="match status" value="1"/>
</dbReference>